<keyword evidence="3" id="KW-0813">Transport</keyword>
<evidence type="ECO:0000256" key="5">
    <source>
        <dbReference type="ARBA" id="ARBA00022824"/>
    </source>
</evidence>
<dbReference type="InterPro" id="IPR000133">
    <property type="entry name" value="ER_ret_rcpt"/>
</dbReference>
<evidence type="ECO:0000256" key="6">
    <source>
        <dbReference type="ARBA" id="ARBA00022892"/>
    </source>
</evidence>
<dbReference type="EMBL" id="CAMXCT020002566">
    <property type="protein sequence ID" value="CAL1152373.1"/>
    <property type="molecule type" value="Genomic_DNA"/>
</dbReference>
<comment type="subcellular location">
    <subcellularLocation>
        <location evidence="1">Endoplasmic reticulum membrane</location>
        <topology evidence="1">Multi-pass membrane protein</topology>
    </subcellularLocation>
</comment>
<evidence type="ECO:0000256" key="11">
    <source>
        <dbReference type="SAM" id="MobiDB-lite"/>
    </source>
</evidence>
<reference evidence="13" key="1">
    <citation type="submission" date="2022-10" db="EMBL/GenBank/DDBJ databases">
        <authorList>
            <person name="Chen Y."/>
            <person name="Dougan E. K."/>
            <person name="Chan C."/>
            <person name="Rhodes N."/>
            <person name="Thang M."/>
        </authorList>
    </citation>
    <scope>NUCLEOTIDE SEQUENCE</scope>
</reference>
<feature type="transmembrane region" description="Helical" evidence="12">
    <location>
        <begin position="92"/>
        <end position="110"/>
    </location>
</feature>
<evidence type="ECO:0000256" key="10">
    <source>
        <dbReference type="ARBA" id="ARBA00023170"/>
    </source>
</evidence>
<feature type="transmembrane region" description="Helical" evidence="12">
    <location>
        <begin position="210"/>
        <end position="229"/>
    </location>
</feature>
<comment type="caution">
    <text evidence="13">The sequence shown here is derived from an EMBL/GenBank/DDBJ whole genome shotgun (WGS) entry which is preliminary data.</text>
</comment>
<dbReference type="AlphaFoldDB" id="A0A9P1CWL4"/>
<evidence type="ECO:0000313" key="15">
    <source>
        <dbReference type="Proteomes" id="UP001152797"/>
    </source>
</evidence>
<sequence>MAAEVGATKQVLDSMDKLHGPSNFVNFAAYSWNIFRYIGDYLHLGGIVTLLVTIARNKSVAGISRTTQILYCIVFITRYLDLLDHAQSFYLVFFKLTYIATSIVVLALFYNYDSTYARRHDTCNMTVILVPCSIAALLLTNDYSPLEVLWTFSEFIEGFAMVPQYIFCYRERVNKDVGTSLYVVMLGGYRVFYALNWIYKKINMPRYSDIQSWIGGLVEIMFFLDFLNYRFTGNSILRSFVLKVDTKINEISDQVESKVLGSAPRTERLETEGGEMRRRRKQEEERPMEDV</sequence>
<protein>
    <submittedName>
        <fullName evidence="14">ER lumen protein-retaining receptor</fullName>
    </submittedName>
</protein>
<evidence type="ECO:0000313" key="14">
    <source>
        <dbReference type="EMBL" id="CAL4786310.1"/>
    </source>
</evidence>
<gene>
    <name evidence="13" type="ORF">C1SCF055_LOCUS25250</name>
</gene>
<dbReference type="GO" id="GO:0006621">
    <property type="term" value="P:protein retention in ER lumen"/>
    <property type="evidence" value="ECO:0007669"/>
    <property type="project" value="InterPro"/>
</dbReference>
<keyword evidence="5" id="KW-0256">Endoplasmic reticulum</keyword>
<evidence type="ECO:0000256" key="8">
    <source>
        <dbReference type="ARBA" id="ARBA00022989"/>
    </source>
</evidence>
<dbReference type="GO" id="GO:0046923">
    <property type="term" value="F:ER retention sequence binding"/>
    <property type="evidence" value="ECO:0007669"/>
    <property type="project" value="InterPro"/>
</dbReference>
<keyword evidence="7" id="KW-0653">Protein transport</keyword>
<keyword evidence="9 12" id="KW-0472">Membrane</keyword>
<accession>A0A9P1CWL4</accession>
<dbReference type="EMBL" id="CAMXCT030002566">
    <property type="protein sequence ID" value="CAL4786310.1"/>
    <property type="molecule type" value="Genomic_DNA"/>
</dbReference>
<feature type="region of interest" description="Disordered" evidence="11">
    <location>
        <begin position="262"/>
        <end position="291"/>
    </location>
</feature>
<evidence type="ECO:0000313" key="13">
    <source>
        <dbReference type="EMBL" id="CAI3998998.1"/>
    </source>
</evidence>
<keyword evidence="10 14" id="KW-0675">Receptor</keyword>
<dbReference type="PANTHER" id="PTHR10585">
    <property type="entry name" value="ER LUMEN PROTEIN RETAINING RECEPTOR"/>
    <property type="match status" value="1"/>
</dbReference>
<evidence type="ECO:0000256" key="7">
    <source>
        <dbReference type="ARBA" id="ARBA00022927"/>
    </source>
</evidence>
<feature type="transmembrane region" description="Helical" evidence="12">
    <location>
        <begin position="34"/>
        <end position="55"/>
    </location>
</feature>
<evidence type="ECO:0000256" key="9">
    <source>
        <dbReference type="ARBA" id="ARBA00023136"/>
    </source>
</evidence>
<keyword evidence="15" id="KW-1185">Reference proteome</keyword>
<name>A0A9P1CWL4_9DINO</name>
<keyword evidence="4 12" id="KW-0812">Transmembrane</keyword>
<dbReference type="GO" id="GO:0016192">
    <property type="term" value="P:vesicle-mediated transport"/>
    <property type="evidence" value="ECO:0007669"/>
    <property type="project" value="UniProtKB-KW"/>
</dbReference>
<organism evidence="13">
    <name type="scientific">Cladocopium goreaui</name>
    <dbReference type="NCBI Taxonomy" id="2562237"/>
    <lineage>
        <taxon>Eukaryota</taxon>
        <taxon>Sar</taxon>
        <taxon>Alveolata</taxon>
        <taxon>Dinophyceae</taxon>
        <taxon>Suessiales</taxon>
        <taxon>Symbiodiniaceae</taxon>
        <taxon>Cladocopium</taxon>
    </lineage>
</organism>
<dbReference type="Proteomes" id="UP001152797">
    <property type="component" value="Unassembled WGS sequence"/>
</dbReference>
<keyword evidence="6" id="KW-0931">ER-Golgi transport</keyword>
<evidence type="ECO:0000256" key="3">
    <source>
        <dbReference type="ARBA" id="ARBA00022448"/>
    </source>
</evidence>
<dbReference type="GO" id="GO:0015031">
    <property type="term" value="P:protein transport"/>
    <property type="evidence" value="ECO:0007669"/>
    <property type="project" value="UniProtKB-KW"/>
</dbReference>
<evidence type="ECO:0000256" key="1">
    <source>
        <dbReference type="ARBA" id="ARBA00004477"/>
    </source>
</evidence>
<dbReference type="OrthoDB" id="7694678at2759"/>
<reference evidence="14 15" key="2">
    <citation type="submission" date="2024-05" db="EMBL/GenBank/DDBJ databases">
        <authorList>
            <person name="Chen Y."/>
            <person name="Shah S."/>
            <person name="Dougan E. K."/>
            <person name="Thang M."/>
            <person name="Chan C."/>
        </authorList>
    </citation>
    <scope>NUCLEOTIDE SEQUENCE [LARGE SCALE GENOMIC DNA]</scope>
</reference>
<dbReference type="Pfam" id="PF00810">
    <property type="entry name" value="ER_lumen_recept"/>
    <property type="match status" value="1"/>
</dbReference>
<dbReference type="EMBL" id="CAMXCT010002566">
    <property type="protein sequence ID" value="CAI3998998.1"/>
    <property type="molecule type" value="Genomic_DNA"/>
</dbReference>
<keyword evidence="8 12" id="KW-1133">Transmembrane helix</keyword>
<feature type="transmembrane region" description="Helical" evidence="12">
    <location>
        <begin position="179"/>
        <end position="198"/>
    </location>
</feature>
<feature type="transmembrane region" description="Helical" evidence="12">
    <location>
        <begin position="62"/>
        <end position="80"/>
    </location>
</feature>
<proteinExistence type="inferred from homology"/>
<dbReference type="GO" id="GO:0005789">
    <property type="term" value="C:endoplasmic reticulum membrane"/>
    <property type="evidence" value="ECO:0007669"/>
    <property type="project" value="UniProtKB-SubCell"/>
</dbReference>
<evidence type="ECO:0000256" key="12">
    <source>
        <dbReference type="SAM" id="Phobius"/>
    </source>
</evidence>
<comment type="similarity">
    <text evidence="2">Belongs to the ERD2 family.</text>
</comment>
<evidence type="ECO:0000256" key="4">
    <source>
        <dbReference type="ARBA" id="ARBA00022692"/>
    </source>
</evidence>
<feature type="compositionally biased region" description="Basic and acidic residues" evidence="11">
    <location>
        <begin position="265"/>
        <end position="291"/>
    </location>
</feature>
<dbReference type="PRINTS" id="PR00660">
    <property type="entry name" value="ERLUMENR"/>
</dbReference>
<evidence type="ECO:0000256" key="2">
    <source>
        <dbReference type="ARBA" id="ARBA00010120"/>
    </source>
</evidence>